<gene>
    <name evidence="2" type="ORF">BMJ33_07515</name>
    <name evidence="3" type="ORF">EMEDMD4_220079</name>
</gene>
<keyword evidence="3" id="KW-0489">Methyltransferase</keyword>
<dbReference type="OMA" id="VWAFEAN"/>
<evidence type="ECO:0000313" key="2">
    <source>
        <dbReference type="EMBL" id="PLU06091.1"/>
    </source>
</evidence>
<keyword evidence="4" id="KW-1185">Reference proteome</keyword>
<dbReference type="NCBIfam" id="TIGR01444">
    <property type="entry name" value="fkbM_fam"/>
    <property type="match status" value="1"/>
</dbReference>
<dbReference type="InterPro" id="IPR006342">
    <property type="entry name" value="FkbM_mtfrase"/>
</dbReference>
<dbReference type="SUPFAM" id="SSF53335">
    <property type="entry name" value="S-adenosyl-L-methionine-dependent methyltransferases"/>
    <property type="match status" value="1"/>
</dbReference>
<proteinExistence type="predicted"/>
<dbReference type="InterPro" id="IPR029063">
    <property type="entry name" value="SAM-dependent_MTases_sf"/>
</dbReference>
<reference evidence="2" key="1">
    <citation type="submission" date="2017-04" db="EMBL/GenBank/DDBJ databases">
        <authorList>
            <person name="Porter S."/>
            <person name="Friesen M.L."/>
            <person name="Faber-Hammond J."/>
        </authorList>
    </citation>
    <scope>NUCLEOTIDE SEQUENCE</scope>
    <source>
        <strain evidence="2">Str16</strain>
    </source>
</reference>
<name>A0A508WZI2_9HYPH</name>
<reference evidence="3" key="3">
    <citation type="submission" date="2019-06" db="EMBL/GenBank/DDBJ databases">
        <authorList>
            <person name="Le Quere A."/>
            <person name="Colella S."/>
        </authorList>
    </citation>
    <scope>NUCLEOTIDE SEQUENCE</scope>
    <source>
        <strain evidence="3">EmedicaeMD41</strain>
    </source>
</reference>
<protein>
    <submittedName>
        <fullName evidence="2">FkbM family methyltransferase</fullName>
    </submittedName>
    <submittedName>
        <fullName evidence="3">Methyltransferase FkbM family</fullName>
    </submittedName>
</protein>
<evidence type="ECO:0000313" key="4">
    <source>
        <dbReference type="Proteomes" id="UP001190825"/>
    </source>
</evidence>
<dbReference type="Proteomes" id="UP001190825">
    <property type="component" value="Unassembled WGS sequence"/>
</dbReference>
<evidence type="ECO:0000313" key="3">
    <source>
        <dbReference type="EMBL" id="VTZ60961.1"/>
    </source>
</evidence>
<reference evidence="2 4" key="2">
    <citation type="journal article" date="2018" name="FEMS Microbiol. Ecol.">
        <title>Co-invading symbiotic mutualists of Medicago polymorpha retain high ancestral diversity and contain diverse accessory genomes.</title>
        <authorList>
            <person name="Porter S.S."/>
            <person name="Faber-Hammond J.J."/>
            <person name="Friesen M.L."/>
        </authorList>
    </citation>
    <scope>NUCLEOTIDE SEQUENCE [LARGE SCALE GENOMIC DNA]</scope>
    <source>
        <strain evidence="2 4">Str16</strain>
    </source>
</reference>
<dbReference type="GeneID" id="61613629"/>
<feature type="domain" description="Methyltransferase FkbM" evidence="1">
    <location>
        <begin position="80"/>
        <end position="218"/>
    </location>
</feature>
<dbReference type="AlphaFoldDB" id="A0A508WZI2"/>
<dbReference type="EMBL" id="NBUC01000055">
    <property type="protein sequence ID" value="PLU06091.1"/>
    <property type="molecule type" value="Genomic_DNA"/>
</dbReference>
<sequence>MKRLARSLRKKYRYLVDARTVTIDGVTLISDKGRIPHYLRDLMYREVYEDTERNVLLKILKPGHRVVEFGTGLGFISLLAAKICGPEKVNTYEANPTIEALIRENFQLNRVNPCLHMAAVTRDGRRLLFNASDNIISSSAFDRGISGKMIEIESIPFADVLRSHSPDVLVMDVEGGEHELLMSDGLAAIRHILVELHPHIIGQEKVDEIRNHLVSKGFVAETQDRKTFHFHRI</sequence>
<accession>A0A508WZI2</accession>
<evidence type="ECO:0000259" key="1">
    <source>
        <dbReference type="Pfam" id="PF05050"/>
    </source>
</evidence>
<dbReference type="EMBL" id="CABFNB010000087">
    <property type="protein sequence ID" value="VTZ60961.1"/>
    <property type="molecule type" value="Genomic_DNA"/>
</dbReference>
<keyword evidence="3" id="KW-0808">Transferase</keyword>
<dbReference type="Gene3D" id="3.40.50.150">
    <property type="entry name" value="Vaccinia Virus protein VP39"/>
    <property type="match status" value="1"/>
</dbReference>
<dbReference type="Proteomes" id="UP000507954">
    <property type="component" value="Unassembled WGS sequence"/>
</dbReference>
<dbReference type="GO" id="GO:0032259">
    <property type="term" value="P:methylation"/>
    <property type="evidence" value="ECO:0007669"/>
    <property type="project" value="UniProtKB-KW"/>
</dbReference>
<dbReference type="Pfam" id="PF05050">
    <property type="entry name" value="Methyltransf_21"/>
    <property type="match status" value="1"/>
</dbReference>
<dbReference type="RefSeq" id="WP_011975947.1">
    <property type="nucleotide sequence ID" value="NZ_ATYC01000022.1"/>
</dbReference>
<dbReference type="GO" id="GO:0008168">
    <property type="term" value="F:methyltransferase activity"/>
    <property type="evidence" value="ECO:0007669"/>
    <property type="project" value="UniProtKB-KW"/>
</dbReference>
<organism evidence="3">
    <name type="scientific">Sinorhizobium medicae</name>
    <dbReference type="NCBI Taxonomy" id="110321"/>
    <lineage>
        <taxon>Bacteria</taxon>
        <taxon>Pseudomonadati</taxon>
        <taxon>Pseudomonadota</taxon>
        <taxon>Alphaproteobacteria</taxon>
        <taxon>Hyphomicrobiales</taxon>
        <taxon>Rhizobiaceae</taxon>
        <taxon>Sinorhizobium/Ensifer group</taxon>
        <taxon>Sinorhizobium</taxon>
    </lineage>
</organism>